<reference evidence="1" key="1">
    <citation type="submission" date="2023-10" db="EMBL/GenBank/DDBJ databases">
        <title>Whole genome sequencing of actinobacterial strain Amycolatopsis sp. (BCA-696) identifies the underlying plant growth-promoting genes.</title>
        <authorList>
            <person name="Gandham P."/>
            <person name="Vadla N."/>
            <person name="Saji A."/>
            <person name="Srinivas V."/>
            <person name="Ruperao P."/>
            <person name="Selvanayagam S."/>
            <person name="Saxena R.K."/>
            <person name="Rathore A."/>
            <person name="Gopalakrishnan S."/>
            <person name="Thakur V."/>
        </authorList>
    </citation>
    <scope>NUCLEOTIDE SEQUENCE</scope>
    <source>
        <strain evidence="1">BCA-696</strain>
    </source>
</reference>
<evidence type="ECO:0000313" key="1">
    <source>
        <dbReference type="EMBL" id="WYW20509.1"/>
    </source>
</evidence>
<evidence type="ECO:0000313" key="2">
    <source>
        <dbReference type="Proteomes" id="UP001456344"/>
    </source>
</evidence>
<protein>
    <submittedName>
        <fullName evidence="1">LysR family transcriptional regulator</fullName>
    </submittedName>
</protein>
<dbReference type="EMBL" id="CP150484">
    <property type="protein sequence ID" value="WYW20509.1"/>
    <property type="molecule type" value="Genomic_DNA"/>
</dbReference>
<accession>A0ACD5BM37</accession>
<sequence length="45" mass="5169">MRCRDIQASERRIGARLFDRASRKVTLTEFPVSEPDLFSRATITA</sequence>
<organism evidence="1 2">
    <name type="scientific">Amycolatopsis coloradensis</name>
    <dbReference type="NCBI Taxonomy" id="76021"/>
    <lineage>
        <taxon>Bacteria</taxon>
        <taxon>Bacillati</taxon>
        <taxon>Actinomycetota</taxon>
        <taxon>Actinomycetes</taxon>
        <taxon>Pseudonocardiales</taxon>
        <taxon>Pseudonocardiaceae</taxon>
        <taxon>Amycolatopsis</taxon>
    </lineage>
</organism>
<gene>
    <name evidence="1" type="ORF">LCL61_33655</name>
</gene>
<dbReference type="Proteomes" id="UP001456344">
    <property type="component" value="Chromosome"/>
</dbReference>
<proteinExistence type="predicted"/>
<name>A0ACD5BM37_9PSEU</name>
<keyword evidence="2" id="KW-1185">Reference proteome</keyword>